<proteinExistence type="predicted"/>
<evidence type="ECO:0000313" key="3">
    <source>
        <dbReference type="Proteomes" id="UP000003167"/>
    </source>
</evidence>
<dbReference type="AlphaFoldDB" id="H1HK96"/>
<dbReference type="PATRIC" id="fig|999422.3.peg.598"/>
<dbReference type="EMBL" id="AGEK01000016">
    <property type="protein sequence ID" value="EHO72997.1"/>
    <property type="molecule type" value="Genomic_DNA"/>
</dbReference>
<dbReference type="SUPFAM" id="SSF143011">
    <property type="entry name" value="RelE-like"/>
    <property type="match status" value="1"/>
</dbReference>
<evidence type="ECO:0000256" key="1">
    <source>
        <dbReference type="SAM" id="Coils"/>
    </source>
</evidence>
<dbReference type="HOGENOM" id="CLU_122734_5_0_10"/>
<reference evidence="2 3" key="1">
    <citation type="submission" date="2011-12" db="EMBL/GenBank/DDBJ databases">
        <title>The Genome Sequence of Prevotella maculosa OT 289.</title>
        <authorList>
            <consortium name="The Broad Institute Genome Sequencing Platform"/>
            <person name="Earl A."/>
            <person name="Ward D."/>
            <person name="Feldgarden M."/>
            <person name="Gevers D."/>
            <person name="Izard J."/>
            <person name="Blanton J.M."/>
            <person name="Mathney J."/>
            <person name="Tanner A.C."/>
            <person name="Dewhirst F.E."/>
            <person name="Young S.K."/>
            <person name="Zeng Q."/>
            <person name="Gargeya S."/>
            <person name="Fitzgerald M."/>
            <person name="Haas B."/>
            <person name="Abouelleil A."/>
            <person name="Alvarado L."/>
            <person name="Arachchi H.M."/>
            <person name="Berlin A."/>
            <person name="Chapman S.B."/>
            <person name="Gearin G."/>
            <person name="Goldberg J."/>
            <person name="Griggs A."/>
            <person name="Gujja S."/>
            <person name="Hansen M."/>
            <person name="Heiman D."/>
            <person name="Howarth C."/>
            <person name="Larimer J."/>
            <person name="Lui A."/>
            <person name="MacDonald P.J.P."/>
            <person name="McCowen C."/>
            <person name="Montmayeur A."/>
            <person name="Murphy C."/>
            <person name="Neiman D."/>
            <person name="Pearson M."/>
            <person name="Priest M."/>
            <person name="Roberts A."/>
            <person name="Saif S."/>
            <person name="Shea T."/>
            <person name="Sisk P."/>
            <person name="Stolte C."/>
            <person name="Sykes S."/>
            <person name="Wortman J."/>
            <person name="Nusbaum C."/>
            <person name="Birren B."/>
        </authorList>
    </citation>
    <scope>NUCLEOTIDE SEQUENCE [LARGE SCALE GENOMIC DNA]</scope>
    <source>
        <strain evidence="2 3">OT 289</strain>
    </source>
</reference>
<name>H1HK96_9BACT</name>
<keyword evidence="3" id="KW-1185">Reference proteome</keyword>
<protein>
    <recommendedName>
        <fullName evidence="4">RelE/StbE family addiction module toxin</fullName>
    </recommendedName>
</protein>
<dbReference type="Pfam" id="PF05973">
    <property type="entry name" value="Gp49"/>
    <property type="match status" value="1"/>
</dbReference>
<evidence type="ECO:0008006" key="4">
    <source>
        <dbReference type="Google" id="ProtNLM"/>
    </source>
</evidence>
<feature type="coiled-coil region" evidence="1">
    <location>
        <begin position="88"/>
        <end position="115"/>
    </location>
</feature>
<comment type="caution">
    <text evidence="2">The sequence shown here is derived from an EMBL/GenBank/DDBJ whole genome shotgun (WGS) entry which is preliminary data.</text>
</comment>
<accession>H1HK96</accession>
<dbReference type="Proteomes" id="UP000003167">
    <property type="component" value="Unassembled WGS sequence"/>
</dbReference>
<dbReference type="InterPro" id="IPR009241">
    <property type="entry name" value="HigB-like"/>
</dbReference>
<dbReference type="InterPro" id="IPR035093">
    <property type="entry name" value="RelE/ParE_toxin_dom_sf"/>
</dbReference>
<keyword evidence="1" id="KW-0175">Coiled coil</keyword>
<organism evidence="2 3">
    <name type="scientific">Segatella maculosa OT 289</name>
    <dbReference type="NCBI Taxonomy" id="999422"/>
    <lineage>
        <taxon>Bacteria</taxon>
        <taxon>Pseudomonadati</taxon>
        <taxon>Bacteroidota</taxon>
        <taxon>Bacteroidia</taxon>
        <taxon>Bacteroidales</taxon>
        <taxon>Prevotellaceae</taxon>
        <taxon>Segatella</taxon>
    </lineage>
</organism>
<dbReference type="STRING" id="999422.HMPREF9944_00590"/>
<evidence type="ECO:0000313" key="2">
    <source>
        <dbReference type="EMBL" id="EHO72997.1"/>
    </source>
</evidence>
<sequence length="115" mass="13877">MEQLREIFYSESYETYYKKLDKKLQEKFDYVSHIIRTQPVVNSKFVKKLEGSDFYEARISMGSNEYRTILFAIDAESFNQCSCVLYLNSFQKKDKKQYKSEIKKAEKIIKNYMEE</sequence>
<gene>
    <name evidence="2" type="ORF">HMPREF9944_00590</name>
</gene>
<dbReference type="OrthoDB" id="1029341at2"/>